<protein>
    <recommendedName>
        <fullName evidence="1">pyridoxal kinase</fullName>
        <ecNumber evidence="1">2.7.1.35</ecNumber>
    </recommendedName>
</protein>
<dbReference type="Gene3D" id="3.40.1190.20">
    <property type="match status" value="1"/>
</dbReference>
<dbReference type="SUPFAM" id="SSF53613">
    <property type="entry name" value="Ribokinase-like"/>
    <property type="match status" value="1"/>
</dbReference>
<dbReference type="RefSeq" id="WP_109244911.1">
    <property type="nucleotide sequence ID" value="NZ_BFFO01000001.1"/>
</dbReference>
<dbReference type="GO" id="GO:0009443">
    <property type="term" value="P:pyridoxal 5'-phosphate salvage"/>
    <property type="evidence" value="ECO:0007669"/>
    <property type="project" value="InterPro"/>
</dbReference>
<evidence type="ECO:0000259" key="6">
    <source>
        <dbReference type="Pfam" id="PF08543"/>
    </source>
</evidence>
<evidence type="ECO:0000256" key="1">
    <source>
        <dbReference type="ARBA" id="ARBA00012104"/>
    </source>
</evidence>
<dbReference type="Proteomes" id="UP000245021">
    <property type="component" value="Unassembled WGS sequence"/>
</dbReference>
<evidence type="ECO:0000256" key="5">
    <source>
        <dbReference type="ARBA" id="ARBA00022840"/>
    </source>
</evidence>
<keyword evidence="5" id="KW-0067">ATP-binding</keyword>
<evidence type="ECO:0000313" key="8">
    <source>
        <dbReference type="Proteomes" id="UP000245021"/>
    </source>
</evidence>
<dbReference type="NCBIfam" id="NF005491">
    <property type="entry name" value="PRK07105.1"/>
    <property type="match status" value="1"/>
</dbReference>
<organism evidence="7 8">
    <name type="scientific">Lactococcus termiticola</name>
    <dbReference type="NCBI Taxonomy" id="2169526"/>
    <lineage>
        <taxon>Bacteria</taxon>
        <taxon>Bacillati</taxon>
        <taxon>Bacillota</taxon>
        <taxon>Bacilli</taxon>
        <taxon>Lactobacillales</taxon>
        <taxon>Streptococcaceae</taxon>
        <taxon>Lactococcus</taxon>
    </lineage>
</organism>
<keyword evidence="8" id="KW-1185">Reference proteome</keyword>
<evidence type="ECO:0000313" key="7">
    <source>
        <dbReference type="EMBL" id="GBG95911.1"/>
    </source>
</evidence>
<feature type="domain" description="Pyridoxamine kinase/Phosphomethylpyrimidine kinase" evidence="6">
    <location>
        <begin position="28"/>
        <end position="256"/>
    </location>
</feature>
<dbReference type="EC" id="2.7.1.35" evidence="1"/>
<dbReference type="AlphaFoldDB" id="A0A2R5HIM9"/>
<dbReference type="InterPro" id="IPR004625">
    <property type="entry name" value="PyrdxlKinase"/>
</dbReference>
<reference evidence="7 8" key="1">
    <citation type="journal article" date="2018" name="Genome Announc.">
        <title>Draft Genome Sequence of Lactococcus sp. Strain NtB2 (JCM 32569), Isolated from the Gut of the Higher Termite Nasutitermes takasagoensis.</title>
        <authorList>
            <person name="Noda S."/>
            <person name="Aihara C."/>
            <person name="Yuki M."/>
            <person name="Ohkuma M."/>
        </authorList>
    </citation>
    <scope>NUCLEOTIDE SEQUENCE [LARGE SCALE GENOMIC DNA]</scope>
    <source>
        <strain evidence="7 8">NtB2</strain>
    </source>
</reference>
<evidence type="ECO:0000256" key="3">
    <source>
        <dbReference type="ARBA" id="ARBA00022741"/>
    </source>
</evidence>
<dbReference type="PANTHER" id="PTHR10534">
    <property type="entry name" value="PYRIDOXAL KINASE"/>
    <property type="match status" value="1"/>
</dbReference>
<dbReference type="OrthoDB" id="9800808at2"/>
<keyword evidence="3" id="KW-0547">Nucleotide-binding</keyword>
<evidence type="ECO:0000256" key="2">
    <source>
        <dbReference type="ARBA" id="ARBA00022679"/>
    </source>
</evidence>
<keyword evidence="4 7" id="KW-0418">Kinase</keyword>
<dbReference type="InterPro" id="IPR013749">
    <property type="entry name" value="PM/HMP-P_kinase-1"/>
</dbReference>
<proteinExistence type="predicted"/>
<dbReference type="InterPro" id="IPR029056">
    <property type="entry name" value="Ribokinase-like"/>
</dbReference>
<dbReference type="GO" id="GO:0005524">
    <property type="term" value="F:ATP binding"/>
    <property type="evidence" value="ECO:0007669"/>
    <property type="project" value="UniProtKB-KW"/>
</dbReference>
<name>A0A2R5HIM9_9LACT</name>
<dbReference type="Pfam" id="PF08543">
    <property type="entry name" value="Phos_pyr_kin"/>
    <property type="match status" value="1"/>
</dbReference>
<accession>A0A2R5HIM9</accession>
<keyword evidence="2" id="KW-0808">Transferase</keyword>
<evidence type="ECO:0000256" key="4">
    <source>
        <dbReference type="ARBA" id="ARBA00022777"/>
    </source>
</evidence>
<comment type="caution">
    <text evidence="7">The sequence shown here is derived from an EMBL/GenBank/DDBJ whole genome shotgun (WGS) entry which is preliminary data.</text>
</comment>
<gene>
    <name evidence="7" type="primary">pdxK</name>
    <name evidence="7" type="ORF">NtB2_00013</name>
</gene>
<dbReference type="CDD" id="cd01173">
    <property type="entry name" value="pyridoxal_pyridoxamine_kinase"/>
    <property type="match status" value="1"/>
</dbReference>
<sequence length="275" mass="29983">MTNKNVLAVHDISCVGRCSLTVALPIMSAYGVETRLLPTALLSTHTGGFTGFTYLDLTDEMKNILKAWEPLELDFNAIYSGFMASAEQIDLLREIASIYKKANNLVVIDPVMADNGELYSVFDQAFVEKMKEVIDFADVLMPNITEACFLTDTPYPEGLQTEEFVQELIGKLRRQGAKQIVLTGVQYEAGKIGVATSEGEGDLQTYFAKEIPGHYHGTGDIFGSVLTAELVNGKSLEASAESAVDFVLASIEATPEEADKKYGVDFEQVLAARGK</sequence>
<dbReference type="GO" id="GO:0008478">
    <property type="term" value="F:pyridoxal kinase activity"/>
    <property type="evidence" value="ECO:0007669"/>
    <property type="project" value="UniProtKB-EC"/>
</dbReference>
<dbReference type="EMBL" id="BFFO01000001">
    <property type="protein sequence ID" value="GBG95911.1"/>
    <property type="molecule type" value="Genomic_DNA"/>
</dbReference>
<dbReference type="GO" id="GO:0005829">
    <property type="term" value="C:cytosol"/>
    <property type="evidence" value="ECO:0007669"/>
    <property type="project" value="TreeGrafter"/>
</dbReference>
<dbReference type="PANTHER" id="PTHR10534:SF2">
    <property type="entry name" value="PYRIDOXAL KINASE"/>
    <property type="match status" value="1"/>
</dbReference>